<evidence type="ECO:0000256" key="8">
    <source>
        <dbReference type="ARBA" id="ARBA00023128"/>
    </source>
</evidence>
<dbReference type="Pfam" id="PF05057">
    <property type="entry name" value="DUF676"/>
    <property type="match status" value="1"/>
</dbReference>
<dbReference type="RefSeq" id="XP_031000608.1">
    <property type="nucleotide sequence ID" value="XM_031134179.1"/>
</dbReference>
<evidence type="ECO:0000256" key="2">
    <source>
        <dbReference type="ARBA" id="ARBA00004173"/>
    </source>
</evidence>
<dbReference type="GO" id="GO:0005739">
    <property type="term" value="C:mitochondrion"/>
    <property type="evidence" value="ECO:0007669"/>
    <property type="project" value="UniProtKB-SubCell"/>
</dbReference>
<dbReference type="Gene3D" id="3.40.50.1820">
    <property type="entry name" value="alpha/beta hydrolase"/>
    <property type="match status" value="1"/>
</dbReference>
<evidence type="ECO:0000256" key="1">
    <source>
        <dbReference type="ARBA" id="ARBA00004141"/>
    </source>
</evidence>
<feature type="region of interest" description="Disordered" evidence="10">
    <location>
        <begin position="1"/>
        <end position="53"/>
    </location>
</feature>
<feature type="region of interest" description="Disordered" evidence="10">
    <location>
        <begin position="1047"/>
        <end position="1083"/>
    </location>
</feature>
<dbReference type="GO" id="GO:0016020">
    <property type="term" value="C:membrane"/>
    <property type="evidence" value="ECO:0007669"/>
    <property type="project" value="UniProtKB-SubCell"/>
</dbReference>
<dbReference type="SUPFAM" id="SSF144083">
    <property type="entry name" value="Magnesium transport protein CorA, transmembrane region"/>
    <property type="match status" value="1"/>
</dbReference>
<feature type="compositionally biased region" description="Basic and acidic residues" evidence="10">
    <location>
        <begin position="1072"/>
        <end position="1083"/>
    </location>
</feature>
<accession>A0A507BG35</accession>
<feature type="compositionally biased region" description="Basic and acidic residues" evidence="10">
    <location>
        <begin position="636"/>
        <end position="653"/>
    </location>
</feature>
<evidence type="ECO:0000256" key="9">
    <source>
        <dbReference type="ARBA" id="ARBA00023136"/>
    </source>
</evidence>
<keyword evidence="6" id="KW-0256">Endoplasmic reticulum</keyword>
<keyword evidence="5 11" id="KW-0812">Transmembrane</keyword>
<evidence type="ECO:0000256" key="5">
    <source>
        <dbReference type="ARBA" id="ARBA00022692"/>
    </source>
</evidence>
<evidence type="ECO:0000256" key="11">
    <source>
        <dbReference type="SAM" id="Phobius"/>
    </source>
</evidence>
<sequence>MASHQQGHDEGPAARLGDTRAHSLDRPRSSGGRPSLSAHTHPEAGSRNSDVSGTSDFVRATAEHLAEVDARLKPPRHGSADPTPGFAHIDGDVAGSGTGYNETKVDVVCVTCPGADPVETWTRDPLPDGYFDREEEEEDGDGGDGDDGPAAAVKMPMHNGGAIKELAGEAILSPAINRHLPRAGQLWVRQGIRKYVSTARVMLYRHRELRDGMDIASLAGDLLDQVLKSREGLNVSRPLLFIAHSVGGLVVKQALLKSSKDDAYRSILYNCHGVTFFATPHRGSSYLSMKILSQSIQEIMRLQHPLPHSLAHELKLGNLQLQKLHDEFCDIASELQIWTFYETIDSQLSGSGSGAYAAATAAAASEVQFSAPLCSIKSGLVGVRQEQVYSLDSDHAHCASFGPGNPRTMRSYLRRLAAAVRRAEELSAMYVHTPLRLPEHVKVELIGFYDDPDADDAETAVRLYFAKYHLADFMQKGPERCLEERLAKVKRRGALASLSAGRTRAATEGAEISGGSRGNRGLGIWTNVQRMFQPSTAEDSAPPEGSEAQPSPDIVVTRPSPATASRSLPAEAMRRVQSLTVPPLSTPGFDRPASRSSQGTASTMSEPILEETSPKSDRKAAEAEMESTGASGPATEPKEPERSQQQVRAERLSKGSALRDLTAGFSRPDPTQRKFMWIHLPFTNPLWVKDIFNKIGESQGHDFSKLFNTEHWVSKHVQGRHSSDPLPSPKPSADGISTTVSKPRSPRLLYVYLPYLNFDTYLNVLRRRYIVQKRMSHGRARPVPKEIAELESLEARVIWQYQGFDPPLNVRRTLDQFGYPSLQDTYARDDDQMLYKLTKESGPVPPVQRLQQQQASTGSGPPPDKLGSVKRLSSIPLTPGSSELGGEKAGKKARFDDYVESDIDAEADGYKEGNVLMVDQLWLWAIDTKTLATFFPRRESRPKEGPLFQQADLRNSVYNELNGDLTGHTDNALDLAAFIVLHAVTVLLDRTSHPDLEIFRIFEEAIGMLPSKSSPYRKLTIIPPAKKTERMTSSLKSFRMQTWKQINIDDSDDPDDPEGSASAASIKRRHKRELEQAERANREHTSALLELRDLEDELTTLHKLFETQTAVVEAMRGYNSGGAPPGEEGGGGGEGLTAHGRAYLAEALASLDEYRAQTVEMLRRVDTTRKDYEKLLEMAQRQAQVDDVRWSRIQTELASAQNRSVMVFTTFTIIFLPLSFFTSVFGMNTLEWGGDGNLPLSTIGSISLPLSAVLIVGSLVAAFSFRVQSVFTRVYRYGKRAVEGGKGYARRLEPQGARDAKARRRVDRERAEYLAARSKDRNYDFWATVRRQRTSEYRIPDVNRKLETGRSTLTPSTWRSKWT</sequence>
<feature type="region of interest" description="Disordered" evidence="10">
    <location>
        <begin position="717"/>
        <end position="739"/>
    </location>
</feature>
<comment type="caution">
    <text evidence="13">The sequence shown here is derived from an EMBL/GenBank/DDBJ whole genome shotgun (WGS) entry which is preliminary data.</text>
</comment>
<evidence type="ECO:0000313" key="14">
    <source>
        <dbReference type="Proteomes" id="UP000319257"/>
    </source>
</evidence>
<comment type="similarity">
    <text evidence="4">Belongs to the putative lipase ROG1 family.</text>
</comment>
<evidence type="ECO:0000256" key="4">
    <source>
        <dbReference type="ARBA" id="ARBA00007920"/>
    </source>
</evidence>
<comment type="subcellular location">
    <subcellularLocation>
        <location evidence="3">Endoplasmic reticulum</location>
    </subcellularLocation>
    <subcellularLocation>
        <location evidence="1">Membrane</location>
        <topology evidence="1">Multi-pass membrane protein</topology>
    </subcellularLocation>
    <subcellularLocation>
        <location evidence="2">Mitochondrion</location>
    </subcellularLocation>
</comment>
<feature type="transmembrane region" description="Helical" evidence="11">
    <location>
        <begin position="1246"/>
        <end position="1267"/>
    </location>
</feature>
<dbReference type="Pfam" id="PF01544">
    <property type="entry name" value="CorA"/>
    <property type="match status" value="1"/>
</dbReference>
<keyword evidence="9 11" id="KW-0472">Membrane</keyword>
<feature type="transmembrane region" description="Helical" evidence="11">
    <location>
        <begin position="748"/>
        <end position="765"/>
    </location>
</feature>
<dbReference type="EMBL" id="SKBQ01000106">
    <property type="protein sequence ID" value="TPX18897.1"/>
    <property type="molecule type" value="Genomic_DNA"/>
</dbReference>
<dbReference type="GO" id="GO:0046873">
    <property type="term" value="F:metal ion transmembrane transporter activity"/>
    <property type="evidence" value="ECO:0007669"/>
    <property type="project" value="InterPro"/>
</dbReference>
<dbReference type="GeneID" id="41978896"/>
<proteinExistence type="inferred from homology"/>
<feature type="region of interest" description="Disordered" evidence="10">
    <location>
        <begin position="67"/>
        <end position="88"/>
    </location>
</feature>
<dbReference type="Gene3D" id="1.20.58.340">
    <property type="entry name" value="Magnesium transport protein CorA, transmembrane region"/>
    <property type="match status" value="1"/>
</dbReference>
<evidence type="ECO:0000256" key="3">
    <source>
        <dbReference type="ARBA" id="ARBA00004240"/>
    </source>
</evidence>
<dbReference type="Proteomes" id="UP000319257">
    <property type="component" value="Unassembled WGS sequence"/>
</dbReference>
<evidence type="ECO:0000256" key="7">
    <source>
        <dbReference type="ARBA" id="ARBA00022989"/>
    </source>
</evidence>
<feature type="compositionally biased region" description="Basic and acidic residues" evidence="10">
    <location>
        <begin position="612"/>
        <end position="622"/>
    </location>
</feature>
<reference evidence="13 14" key="1">
    <citation type="submission" date="2019-06" db="EMBL/GenBank/DDBJ databases">
        <title>Draft genome sequence of the filamentous fungus Phialemoniopsis curvata isolated from diesel fuel.</title>
        <authorList>
            <person name="Varaljay V.A."/>
            <person name="Lyon W.J."/>
            <person name="Crouch A.L."/>
            <person name="Drake C.E."/>
            <person name="Hollomon J.M."/>
            <person name="Nadeau L.J."/>
            <person name="Nunn H.S."/>
            <person name="Stevenson B.S."/>
            <person name="Bojanowski C.L."/>
            <person name="Crookes-Goodson W.J."/>
        </authorList>
    </citation>
    <scope>NUCLEOTIDE SEQUENCE [LARGE SCALE GENOMIC DNA]</scope>
    <source>
        <strain evidence="13 14">D216</strain>
    </source>
</reference>
<evidence type="ECO:0000256" key="6">
    <source>
        <dbReference type="ARBA" id="ARBA00022824"/>
    </source>
</evidence>
<name>A0A507BG35_9PEZI</name>
<evidence type="ECO:0000256" key="10">
    <source>
        <dbReference type="SAM" id="MobiDB-lite"/>
    </source>
</evidence>
<feature type="transmembrane region" description="Helical" evidence="11">
    <location>
        <begin position="1205"/>
        <end position="1226"/>
    </location>
</feature>
<feature type="compositionally biased region" description="Acidic residues" evidence="10">
    <location>
        <begin position="1049"/>
        <end position="1058"/>
    </location>
</feature>
<dbReference type="InterPro" id="IPR002523">
    <property type="entry name" value="MgTranspt_CorA/ZnTranspt_ZntB"/>
</dbReference>
<dbReference type="GO" id="GO:0005783">
    <property type="term" value="C:endoplasmic reticulum"/>
    <property type="evidence" value="ECO:0007669"/>
    <property type="project" value="UniProtKB-SubCell"/>
</dbReference>
<protein>
    <recommendedName>
        <fullName evidence="12">DUF676 domain-containing protein</fullName>
    </recommendedName>
</protein>
<feature type="region of interest" description="Disordered" evidence="10">
    <location>
        <begin position="120"/>
        <end position="149"/>
    </location>
</feature>
<evidence type="ECO:0000313" key="13">
    <source>
        <dbReference type="EMBL" id="TPX18897.1"/>
    </source>
</evidence>
<feature type="compositionally biased region" description="Polar residues" evidence="10">
    <location>
        <begin position="594"/>
        <end position="605"/>
    </location>
</feature>
<gene>
    <name evidence="13" type="ORF">E0L32_011449</name>
</gene>
<dbReference type="InParanoid" id="A0A507BG35"/>
<feature type="compositionally biased region" description="Acidic residues" evidence="10">
    <location>
        <begin position="133"/>
        <end position="147"/>
    </location>
</feature>
<organism evidence="13 14">
    <name type="scientific">Thyridium curvatum</name>
    <dbReference type="NCBI Taxonomy" id="1093900"/>
    <lineage>
        <taxon>Eukaryota</taxon>
        <taxon>Fungi</taxon>
        <taxon>Dikarya</taxon>
        <taxon>Ascomycota</taxon>
        <taxon>Pezizomycotina</taxon>
        <taxon>Sordariomycetes</taxon>
        <taxon>Sordariomycetidae</taxon>
        <taxon>Thyridiales</taxon>
        <taxon>Thyridiaceae</taxon>
        <taxon>Thyridium</taxon>
    </lineage>
</organism>
<dbReference type="SUPFAM" id="SSF53474">
    <property type="entry name" value="alpha/beta-Hydrolases"/>
    <property type="match status" value="1"/>
</dbReference>
<feature type="compositionally biased region" description="Basic and acidic residues" evidence="10">
    <location>
        <begin position="121"/>
        <end position="132"/>
    </location>
</feature>
<feature type="region of interest" description="Disordered" evidence="10">
    <location>
        <begin position="535"/>
        <end position="666"/>
    </location>
</feature>
<feature type="region of interest" description="Disordered" evidence="10">
    <location>
        <begin position="840"/>
        <end position="891"/>
    </location>
</feature>
<dbReference type="InterPro" id="IPR029058">
    <property type="entry name" value="AB_hydrolase_fold"/>
</dbReference>
<dbReference type="InterPro" id="IPR052374">
    <property type="entry name" value="SERAC1"/>
</dbReference>
<keyword evidence="14" id="KW-1185">Reference proteome</keyword>
<keyword evidence="7 11" id="KW-1133">Transmembrane helix</keyword>
<dbReference type="PANTHER" id="PTHR48182:SF2">
    <property type="entry name" value="PROTEIN SERAC1"/>
    <property type="match status" value="1"/>
</dbReference>
<feature type="compositionally biased region" description="Basic and acidic residues" evidence="10">
    <location>
        <begin position="1"/>
        <end position="28"/>
    </location>
</feature>
<dbReference type="InterPro" id="IPR045863">
    <property type="entry name" value="CorA_TM1_TM2"/>
</dbReference>
<evidence type="ECO:0000259" key="12">
    <source>
        <dbReference type="Pfam" id="PF05057"/>
    </source>
</evidence>
<feature type="domain" description="DUF676" evidence="12">
    <location>
        <begin position="211"/>
        <end position="290"/>
    </location>
</feature>
<dbReference type="OrthoDB" id="361039at2759"/>
<dbReference type="InterPro" id="IPR007751">
    <property type="entry name" value="DUF676_lipase-like"/>
</dbReference>
<keyword evidence="8" id="KW-0496">Mitochondrion</keyword>
<dbReference type="PANTHER" id="PTHR48182">
    <property type="entry name" value="PROTEIN SERAC1"/>
    <property type="match status" value="1"/>
</dbReference>